<dbReference type="Gene3D" id="1.25.10.10">
    <property type="entry name" value="Leucine-rich Repeat Variant"/>
    <property type="match status" value="1"/>
</dbReference>
<keyword evidence="11" id="KW-1133">Transmembrane helix</keyword>
<evidence type="ECO:0000313" key="12">
    <source>
        <dbReference type="EMBL" id="CAD7092873.1"/>
    </source>
</evidence>
<keyword evidence="8" id="KW-0811">Translocation</keyword>
<evidence type="ECO:0000256" key="6">
    <source>
        <dbReference type="ARBA" id="ARBA00022824"/>
    </source>
</evidence>
<evidence type="ECO:0000256" key="5">
    <source>
        <dbReference type="ARBA" id="ARBA00022729"/>
    </source>
</evidence>
<dbReference type="GO" id="GO:0015031">
    <property type="term" value="P:protein transport"/>
    <property type="evidence" value="ECO:0007669"/>
    <property type="project" value="UniProtKB-KW"/>
</dbReference>
<keyword evidence="4" id="KW-0813">Transport</keyword>
<keyword evidence="9" id="KW-0325">Glycoprotein</keyword>
<dbReference type="OMA" id="NRFAHSQ"/>
<evidence type="ECO:0000256" key="9">
    <source>
        <dbReference type="ARBA" id="ARBA00023180"/>
    </source>
</evidence>
<dbReference type="GO" id="GO:0005788">
    <property type="term" value="C:endoplasmic reticulum lumen"/>
    <property type="evidence" value="ECO:0007669"/>
    <property type="project" value="UniProtKB-SubCell"/>
</dbReference>
<evidence type="ECO:0000256" key="3">
    <source>
        <dbReference type="ARBA" id="ARBA00015352"/>
    </source>
</evidence>
<sequence>MTTAAFKSPRILAVSDLFTSDLKRGLSCFGRKDFTKRTRNLLKPVEASMEIKMWGSYLLSILFLHITIFLPILCDGGNGTFIPTNEWQTVEEGQAIPPGLHVRINLQTGRKEAKLMEKSSSNDLAKLPEDSQPADDSQPRDYLDEVHKRLQEALKNIPAEKADYSDQNWKDIRDKYRSYKDLKKEFKSVNMEIKTDTEIITGLMDEYKNATQDTGRFLRILDDLDYLVHQIDNALWFIDRGGLDTIVVPAIVNGTDINVRVKSLQLLGALIHNNPKGQIKALEKNCGNYLSHVLLSSTNNNEISAAVYAFGSLLRKFPFAQKENLPKTGTKALVGILSKEGVEVRTKVKVLTLLSDLMIEQQETLKTVNAAQDDEASRKKLDQYRNLLLDFWLHDEQYCHEVSSFLIANHADFGKEADVLEHLLQDLNTSLNLCYDVWSQSQELEEAMVFIKDLFHNTSDDEFLVEISEQASLVHERLFGKLRFKDEL</sequence>
<keyword evidence="6" id="KW-0256">Endoplasmic reticulum</keyword>
<organism evidence="12 13">
    <name type="scientific">Hermetia illucens</name>
    <name type="common">Black soldier fly</name>
    <dbReference type="NCBI Taxonomy" id="343691"/>
    <lineage>
        <taxon>Eukaryota</taxon>
        <taxon>Metazoa</taxon>
        <taxon>Ecdysozoa</taxon>
        <taxon>Arthropoda</taxon>
        <taxon>Hexapoda</taxon>
        <taxon>Insecta</taxon>
        <taxon>Pterygota</taxon>
        <taxon>Neoptera</taxon>
        <taxon>Endopterygota</taxon>
        <taxon>Diptera</taxon>
        <taxon>Brachycera</taxon>
        <taxon>Stratiomyomorpha</taxon>
        <taxon>Stratiomyidae</taxon>
        <taxon>Hermetiinae</taxon>
        <taxon>Hermetia</taxon>
    </lineage>
</organism>
<name>A0A7R8V4V5_HERIL</name>
<evidence type="ECO:0000256" key="11">
    <source>
        <dbReference type="SAM" id="Phobius"/>
    </source>
</evidence>
<dbReference type="PANTHER" id="PTHR19316:SF35">
    <property type="entry name" value="NUCLEOTIDE EXCHANGE FACTOR SIL1"/>
    <property type="match status" value="1"/>
</dbReference>
<evidence type="ECO:0000256" key="10">
    <source>
        <dbReference type="SAM" id="MobiDB-lite"/>
    </source>
</evidence>
<evidence type="ECO:0000256" key="4">
    <source>
        <dbReference type="ARBA" id="ARBA00022448"/>
    </source>
</evidence>
<dbReference type="PANTHER" id="PTHR19316">
    <property type="entry name" value="PROTEIN FOLDING REGULATOR"/>
    <property type="match status" value="1"/>
</dbReference>
<gene>
    <name evidence="12" type="ORF">HERILL_LOCUS15201</name>
</gene>
<comment type="subcellular location">
    <subcellularLocation>
        <location evidence="1">Endoplasmic reticulum lumen</location>
    </subcellularLocation>
</comment>
<dbReference type="EMBL" id="LR899014">
    <property type="protein sequence ID" value="CAD7092873.1"/>
    <property type="molecule type" value="Genomic_DNA"/>
</dbReference>
<accession>A0A7R8V4V5</accession>
<dbReference type="GO" id="GO:0000774">
    <property type="term" value="F:adenyl-nucleotide exchange factor activity"/>
    <property type="evidence" value="ECO:0007669"/>
    <property type="project" value="TreeGrafter"/>
</dbReference>
<evidence type="ECO:0000256" key="2">
    <source>
        <dbReference type="ARBA" id="ARBA00010588"/>
    </source>
</evidence>
<comment type="similarity">
    <text evidence="2">Belongs to the SIL1 family.</text>
</comment>
<feature type="region of interest" description="Disordered" evidence="10">
    <location>
        <begin position="115"/>
        <end position="140"/>
    </location>
</feature>
<evidence type="ECO:0000313" key="13">
    <source>
        <dbReference type="Proteomes" id="UP000594454"/>
    </source>
</evidence>
<protein>
    <recommendedName>
        <fullName evidence="3">Nucleotide exchange factor SIL1</fullName>
    </recommendedName>
</protein>
<dbReference type="FunCoup" id="A0A7R8V4V5">
    <property type="interactions" value="758"/>
</dbReference>
<evidence type="ECO:0000256" key="8">
    <source>
        <dbReference type="ARBA" id="ARBA00023010"/>
    </source>
</evidence>
<dbReference type="Proteomes" id="UP000594454">
    <property type="component" value="Chromosome 6"/>
</dbReference>
<feature type="transmembrane region" description="Helical" evidence="11">
    <location>
        <begin position="54"/>
        <end position="73"/>
    </location>
</feature>
<dbReference type="SUPFAM" id="SSF48371">
    <property type="entry name" value="ARM repeat"/>
    <property type="match status" value="1"/>
</dbReference>
<dbReference type="AlphaFoldDB" id="A0A7R8V4V5"/>
<dbReference type="InterPro" id="IPR011989">
    <property type="entry name" value="ARM-like"/>
</dbReference>
<proteinExistence type="inferred from homology"/>
<evidence type="ECO:0000256" key="7">
    <source>
        <dbReference type="ARBA" id="ARBA00022927"/>
    </source>
</evidence>
<dbReference type="InterPro" id="IPR016024">
    <property type="entry name" value="ARM-type_fold"/>
</dbReference>
<dbReference type="InParanoid" id="A0A7R8V4V5"/>
<keyword evidence="11" id="KW-0812">Transmembrane</keyword>
<dbReference type="OrthoDB" id="448649at2759"/>
<keyword evidence="5" id="KW-0732">Signal</keyword>
<dbReference type="InterPro" id="IPR050693">
    <property type="entry name" value="Hsp70_NEF-Inhibitors"/>
</dbReference>
<keyword evidence="11" id="KW-0472">Membrane</keyword>
<evidence type="ECO:0000256" key="1">
    <source>
        <dbReference type="ARBA" id="ARBA00004319"/>
    </source>
</evidence>
<keyword evidence="7" id="KW-0653">Protein transport</keyword>
<reference evidence="12 13" key="1">
    <citation type="submission" date="2020-11" db="EMBL/GenBank/DDBJ databases">
        <authorList>
            <person name="Wallbank WR R."/>
            <person name="Pardo Diaz C."/>
            <person name="Kozak K."/>
            <person name="Martin S."/>
            <person name="Jiggins C."/>
            <person name="Moest M."/>
            <person name="Warren A I."/>
            <person name="Generalovic N T."/>
            <person name="Byers J.R.P. K."/>
            <person name="Montejo-Kovacevich G."/>
            <person name="Yen C E."/>
        </authorList>
    </citation>
    <scope>NUCLEOTIDE SEQUENCE [LARGE SCALE GENOMIC DNA]</scope>
</reference>
<keyword evidence="13" id="KW-1185">Reference proteome</keyword>